<gene>
    <name evidence="4" type="ORF">Pla108_19320</name>
</gene>
<feature type="compositionally biased region" description="Basic residues" evidence="1">
    <location>
        <begin position="160"/>
        <end position="169"/>
    </location>
</feature>
<accession>A0A5C6AED1</accession>
<comment type="caution">
    <text evidence="4">The sequence shown here is derived from an EMBL/GenBank/DDBJ whole genome shotgun (WGS) entry which is preliminary data.</text>
</comment>
<organism evidence="4 5">
    <name type="scientific">Botrimarina colliarenosi</name>
    <dbReference type="NCBI Taxonomy" id="2528001"/>
    <lineage>
        <taxon>Bacteria</taxon>
        <taxon>Pseudomonadati</taxon>
        <taxon>Planctomycetota</taxon>
        <taxon>Planctomycetia</taxon>
        <taxon>Pirellulales</taxon>
        <taxon>Lacipirellulaceae</taxon>
        <taxon>Botrimarina</taxon>
    </lineage>
</organism>
<proteinExistence type="predicted"/>
<dbReference type="PANTHER" id="PTHR38033">
    <property type="entry name" value="MEMBRANE PROTEIN-RELATED"/>
    <property type="match status" value="1"/>
</dbReference>
<dbReference type="Pfam" id="PF09850">
    <property type="entry name" value="DotU"/>
    <property type="match status" value="1"/>
</dbReference>
<dbReference type="PANTHER" id="PTHR38033:SF1">
    <property type="entry name" value="DOTU FAMILY TYPE IV_VI SECRETION SYSTEM PROTEIN"/>
    <property type="match status" value="1"/>
</dbReference>
<dbReference type="Proteomes" id="UP000317421">
    <property type="component" value="Unassembled WGS sequence"/>
</dbReference>
<evidence type="ECO:0000256" key="1">
    <source>
        <dbReference type="SAM" id="MobiDB-lite"/>
    </source>
</evidence>
<evidence type="ECO:0000256" key="2">
    <source>
        <dbReference type="SAM" id="Phobius"/>
    </source>
</evidence>
<reference evidence="4 5" key="1">
    <citation type="submission" date="2019-02" db="EMBL/GenBank/DDBJ databases">
        <title>Deep-cultivation of Planctomycetes and their phenomic and genomic characterization uncovers novel biology.</title>
        <authorList>
            <person name="Wiegand S."/>
            <person name="Jogler M."/>
            <person name="Boedeker C."/>
            <person name="Pinto D."/>
            <person name="Vollmers J."/>
            <person name="Rivas-Marin E."/>
            <person name="Kohn T."/>
            <person name="Peeters S.H."/>
            <person name="Heuer A."/>
            <person name="Rast P."/>
            <person name="Oberbeckmann S."/>
            <person name="Bunk B."/>
            <person name="Jeske O."/>
            <person name="Meyerdierks A."/>
            <person name="Storesund J.E."/>
            <person name="Kallscheuer N."/>
            <person name="Luecker S."/>
            <person name="Lage O.M."/>
            <person name="Pohl T."/>
            <person name="Merkel B.J."/>
            <person name="Hornburger P."/>
            <person name="Mueller R.-W."/>
            <person name="Bruemmer F."/>
            <person name="Labrenz M."/>
            <person name="Spormann A.M."/>
            <person name="Op Den Camp H."/>
            <person name="Overmann J."/>
            <person name="Amann R."/>
            <person name="Jetten M.S.M."/>
            <person name="Mascher T."/>
            <person name="Medema M.H."/>
            <person name="Devos D.P."/>
            <person name="Kaster A.-K."/>
            <person name="Ovreas L."/>
            <person name="Rohde M."/>
            <person name="Galperin M.Y."/>
            <person name="Jogler C."/>
        </authorList>
    </citation>
    <scope>NUCLEOTIDE SEQUENCE [LARGE SCALE GENOMIC DNA]</scope>
    <source>
        <strain evidence="4 5">Pla108</strain>
    </source>
</reference>
<dbReference type="AlphaFoldDB" id="A0A5C6AED1"/>
<protein>
    <recommendedName>
        <fullName evidence="3">Type IV / VI secretion system DotU domain-containing protein</fullName>
    </recommendedName>
</protein>
<dbReference type="InterPro" id="IPR017732">
    <property type="entry name" value="T4/T6SS_DotU"/>
</dbReference>
<keyword evidence="2" id="KW-0812">Transmembrane</keyword>
<keyword evidence="2" id="KW-1133">Transmembrane helix</keyword>
<dbReference type="Gene3D" id="1.25.40.590">
    <property type="entry name" value="Type IV / VI secretion system, DotU"/>
    <property type="match status" value="1"/>
</dbReference>
<feature type="transmembrane region" description="Helical" evidence="2">
    <location>
        <begin position="179"/>
        <end position="199"/>
    </location>
</feature>
<dbReference type="RefSeq" id="WP_146444682.1">
    <property type="nucleotide sequence ID" value="NZ_SJPR01000002.1"/>
</dbReference>
<evidence type="ECO:0000259" key="3">
    <source>
        <dbReference type="Pfam" id="PF09850"/>
    </source>
</evidence>
<name>A0A5C6AED1_9BACT</name>
<dbReference type="OrthoDB" id="345640at2"/>
<evidence type="ECO:0000313" key="4">
    <source>
        <dbReference type="EMBL" id="TWT97780.1"/>
    </source>
</evidence>
<evidence type="ECO:0000313" key="5">
    <source>
        <dbReference type="Proteomes" id="UP000317421"/>
    </source>
</evidence>
<dbReference type="EMBL" id="SJPR01000002">
    <property type="protein sequence ID" value="TWT97780.1"/>
    <property type="molecule type" value="Genomic_DNA"/>
</dbReference>
<feature type="domain" description="Type IV / VI secretion system DotU" evidence="3">
    <location>
        <begin position="50"/>
        <end position="198"/>
    </location>
</feature>
<feature type="region of interest" description="Disordered" evidence="1">
    <location>
        <begin position="149"/>
        <end position="170"/>
    </location>
</feature>
<keyword evidence="2" id="KW-0472">Membrane</keyword>
<dbReference type="InterPro" id="IPR038522">
    <property type="entry name" value="T4/T6SS_DotU_sf"/>
</dbReference>
<keyword evidence="5" id="KW-1185">Reference proteome</keyword>
<sequence>MPISNTDPLYRGIDYALRLREAIERGETRDLQREQAALTNFALGVPAGDAAGPCRGARYAFVCWVDELFTCQSRWSDAWNRQKLESNLYGANDRASEFWRQAKLADALPTDETLAAYFLCVALGFRGELRHEPQALLAWVEKTRSRVARGEAAPGASSRSTRRPQRARRLPGSVRAQRFVTVATVATTCLLPLAAFAVVRRFLG</sequence>